<accession>A0AAJ1WZB4</accession>
<evidence type="ECO:0000256" key="1">
    <source>
        <dbReference type="ARBA" id="ARBA00022857"/>
    </source>
</evidence>
<evidence type="ECO:0000313" key="4">
    <source>
        <dbReference type="EMBL" id="MDQ0545143.1"/>
    </source>
</evidence>
<dbReference type="RefSeq" id="WP_230366836.1">
    <property type="nucleotide sequence ID" value="NZ_JAJALK010000007.1"/>
</dbReference>
<dbReference type="InterPro" id="IPR036291">
    <property type="entry name" value="NAD(P)-bd_dom_sf"/>
</dbReference>
<evidence type="ECO:0000259" key="3">
    <source>
        <dbReference type="Pfam" id="PF05368"/>
    </source>
</evidence>
<keyword evidence="1" id="KW-0521">NADP</keyword>
<dbReference type="GO" id="GO:0016491">
    <property type="term" value="F:oxidoreductase activity"/>
    <property type="evidence" value="ECO:0007669"/>
    <property type="project" value="UniProtKB-KW"/>
</dbReference>
<comment type="caution">
    <text evidence="4">The sequence shown here is derived from an EMBL/GenBank/DDBJ whole genome shotgun (WGS) entry which is preliminary data.</text>
</comment>
<evidence type="ECO:0000256" key="2">
    <source>
        <dbReference type="ARBA" id="ARBA00023002"/>
    </source>
</evidence>
<gene>
    <name evidence="4" type="ORF">QO001_004081</name>
</gene>
<dbReference type="Gene3D" id="3.40.50.720">
    <property type="entry name" value="NAD(P)-binding Rossmann-like Domain"/>
    <property type="match status" value="1"/>
</dbReference>
<dbReference type="PANTHER" id="PTHR47706">
    <property type="entry name" value="NMRA-LIKE FAMILY PROTEIN"/>
    <property type="match status" value="1"/>
</dbReference>
<organism evidence="4 5">
    <name type="scientific">Methylobacterium brachiatum</name>
    <dbReference type="NCBI Taxonomy" id="269660"/>
    <lineage>
        <taxon>Bacteria</taxon>
        <taxon>Pseudomonadati</taxon>
        <taxon>Pseudomonadota</taxon>
        <taxon>Alphaproteobacteria</taxon>
        <taxon>Hyphomicrobiales</taxon>
        <taxon>Methylobacteriaceae</taxon>
        <taxon>Methylobacterium</taxon>
    </lineage>
</organism>
<sequence length="306" mass="32550">MSPAPVTIAVAGATGDLGLRIVRALRREGASVTAIVRPGTDQARLGPLTALGARVVEAGPGRPGSWQAACAGSACVVSALNGLSATVIDAQTALLEGAVRAGVPRFIPSDFSIDYAKTAPGGNRNLDLRRAFQARLDAASIQATSVLNGAFMELLDGQAPLILHRPRRVLYWGRADQILDFTTKDDTAAFTARAALDPTTPRWLRIAGDSLSARDLADAATAARGRRYRTLRAGGLGSLGLMIRVARTLAPGRGAVFPPWQGMQYLRDMFEGRARLTPLDNDRYPDLRWTRVRTFLTQTAGAPGHS</sequence>
<dbReference type="SUPFAM" id="SSF51735">
    <property type="entry name" value="NAD(P)-binding Rossmann-fold domains"/>
    <property type="match status" value="1"/>
</dbReference>
<feature type="domain" description="NmrA-like" evidence="3">
    <location>
        <begin position="7"/>
        <end position="227"/>
    </location>
</feature>
<name>A0AAJ1WZB4_9HYPH</name>
<reference evidence="4" key="1">
    <citation type="submission" date="2023-07" db="EMBL/GenBank/DDBJ databases">
        <title>Genomic Encyclopedia of Type Strains, Phase IV (KMG-IV): sequencing the most valuable type-strain genomes for metagenomic binning, comparative biology and taxonomic classification.</title>
        <authorList>
            <person name="Goeker M."/>
        </authorList>
    </citation>
    <scope>NUCLEOTIDE SEQUENCE</scope>
    <source>
        <strain evidence="4">DSM 19569</strain>
    </source>
</reference>
<dbReference type="EMBL" id="JAUSWL010000007">
    <property type="protein sequence ID" value="MDQ0545143.1"/>
    <property type="molecule type" value="Genomic_DNA"/>
</dbReference>
<evidence type="ECO:0000313" key="5">
    <source>
        <dbReference type="Proteomes" id="UP001223420"/>
    </source>
</evidence>
<dbReference type="Pfam" id="PF05368">
    <property type="entry name" value="NmrA"/>
    <property type="match status" value="1"/>
</dbReference>
<dbReference type="AlphaFoldDB" id="A0AAJ1WZB4"/>
<dbReference type="Proteomes" id="UP001223420">
    <property type="component" value="Unassembled WGS sequence"/>
</dbReference>
<protein>
    <submittedName>
        <fullName evidence="4">Nucleoside-diphosphate-sugar epimerase</fullName>
    </submittedName>
</protein>
<dbReference type="InterPro" id="IPR008030">
    <property type="entry name" value="NmrA-like"/>
</dbReference>
<dbReference type="InterPro" id="IPR051609">
    <property type="entry name" value="NmrA/Isoflavone_reductase-like"/>
</dbReference>
<keyword evidence="2" id="KW-0560">Oxidoreductase</keyword>
<dbReference type="PANTHER" id="PTHR47706:SF1">
    <property type="entry name" value="CIPA-LIKE, PUTATIVE (AFU_ORTHOLOGUE AFUA_1G12460)-RELATED"/>
    <property type="match status" value="1"/>
</dbReference>
<proteinExistence type="predicted"/>